<comment type="similarity">
    <text evidence="1">Belongs to the ABC transporter superfamily.</text>
</comment>
<dbReference type="InterPro" id="IPR003439">
    <property type="entry name" value="ABC_transporter-like_ATP-bd"/>
</dbReference>
<dbReference type="GO" id="GO:0016887">
    <property type="term" value="F:ATP hydrolysis activity"/>
    <property type="evidence" value="ECO:0007669"/>
    <property type="project" value="InterPro"/>
</dbReference>
<dbReference type="Proteomes" id="UP000183504">
    <property type="component" value="Unassembled WGS sequence"/>
</dbReference>
<evidence type="ECO:0000256" key="3">
    <source>
        <dbReference type="ARBA" id="ARBA00022741"/>
    </source>
</evidence>
<dbReference type="PANTHER" id="PTHR43335:SF4">
    <property type="entry name" value="ABC TRANSPORTER, ATP-BINDING PROTEIN"/>
    <property type="match status" value="1"/>
</dbReference>
<reference evidence="6 7" key="1">
    <citation type="submission" date="2015-01" db="EMBL/GenBank/DDBJ databases">
        <authorList>
            <person name="Pelicic Vladimir"/>
        </authorList>
    </citation>
    <scope>NUCLEOTIDE SEQUENCE [LARGE SCALE GENOMIC DNA]</scope>
    <source>
        <strain evidence="6 7">2908</strain>
    </source>
</reference>
<sequence>MVKEAIRTANLSKRYGTKNVVNNLNISIKSGEIVGFLGLNGAGKTTTMRMMLGLIKSTSGECYIQGKKLDLSNLELRNEIGYIIETPYSYLDLTVRENLEIVSKLRGVNKDNIDWVIEKLKLKQYEHKQVKHLSLGNVARLGIAKAIIHKPKILILDEPTNGLDPFGVIEVRELLKELANNLGTTVLISSHNLEEISKIATRIVIIHEGRLIREVESSELEQYLEKKLLVSGSNNKAMKEVLSNQGYQVNIQSDTENNIDFLELTDRKSVECPEDIATLLVHAGYPPKTLIVEKEDLEHYFLRILNDYNGGVSNEKA</sequence>
<dbReference type="GO" id="GO:0005524">
    <property type="term" value="F:ATP binding"/>
    <property type="evidence" value="ECO:0007669"/>
    <property type="project" value="UniProtKB-KW"/>
</dbReference>
<dbReference type="RefSeq" id="WP_072074418.1">
    <property type="nucleotide sequence ID" value="NZ_CDMW01000001.1"/>
</dbReference>
<dbReference type="PANTHER" id="PTHR43335">
    <property type="entry name" value="ABC TRANSPORTER, ATP-BINDING PROTEIN"/>
    <property type="match status" value="1"/>
</dbReference>
<dbReference type="PROSITE" id="PS50893">
    <property type="entry name" value="ABC_TRANSPORTER_2"/>
    <property type="match status" value="1"/>
</dbReference>
<evidence type="ECO:0000256" key="2">
    <source>
        <dbReference type="ARBA" id="ARBA00022448"/>
    </source>
</evidence>
<proteinExistence type="inferred from homology"/>
<dbReference type="AlphaFoldDB" id="A0A0B7GRQ8"/>
<protein>
    <submittedName>
        <fullName evidence="6">Putative ABC transporter ATP-binding protein</fullName>
    </submittedName>
</protein>
<evidence type="ECO:0000313" key="6">
    <source>
        <dbReference type="EMBL" id="CEL90908.1"/>
    </source>
</evidence>
<keyword evidence="2" id="KW-0813">Transport</keyword>
<dbReference type="SUPFAM" id="SSF52540">
    <property type="entry name" value="P-loop containing nucleoside triphosphate hydrolases"/>
    <property type="match status" value="1"/>
</dbReference>
<evidence type="ECO:0000259" key="5">
    <source>
        <dbReference type="PROSITE" id="PS50893"/>
    </source>
</evidence>
<dbReference type="SMART" id="SM00382">
    <property type="entry name" value="AAA"/>
    <property type="match status" value="1"/>
</dbReference>
<organism evidence="6 7">
    <name type="scientific">Streptococcus sanguinis</name>
    <dbReference type="NCBI Taxonomy" id="1305"/>
    <lineage>
        <taxon>Bacteria</taxon>
        <taxon>Bacillati</taxon>
        <taxon>Bacillota</taxon>
        <taxon>Bacilli</taxon>
        <taxon>Lactobacillales</taxon>
        <taxon>Streptococcaceae</taxon>
        <taxon>Streptococcus</taxon>
    </lineage>
</organism>
<evidence type="ECO:0000256" key="4">
    <source>
        <dbReference type="ARBA" id="ARBA00022840"/>
    </source>
</evidence>
<keyword evidence="4 6" id="KW-0067">ATP-binding</keyword>
<dbReference type="InterPro" id="IPR027417">
    <property type="entry name" value="P-loop_NTPase"/>
</dbReference>
<accession>A0A0B7GRQ8</accession>
<gene>
    <name evidence="6" type="ORF">SSV_1619</name>
</gene>
<dbReference type="EMBL" id="CDMW01000001">
    <property type="protein sequence ID" value="CEL90908.1"/>
    <property type="molecule type" value="Genomic_DNA"/>
</dbReference>
<keyword evidence="3" id="KW-0547">Nucleotide-binding</keyword>
<evidence type="ECO:0000313" key="7">
    <source>
        <dbReference type="Proteomes" id="UP000183504"/>
    </source>
</evidence>
<dbReference type="Pfam" id="PF00005">
    <property type="entry name" value="ABC_tran"/>
    <property type="match status" value="1"/>
</dbReference>
<dbReference type="Gene3D" id="3.40.50.300">
    <property type="entry name" value="P-loop containing nucleotide triphosphate hydrolases"/>
    <property type="match status" value="1"/>
</dbReference>
<name>A0A0B7GRQ8_STRSA</name>
<feature type="domain" description="ABC transporter" evidence="5">
    <location>
        <begin position="6"/>
        <end position="233"/>
    </location>
</feature>
<evidence type="ECO:0000256" key="1">
    <source>
        <dbReference type="ARBA" id="ARBA00005417"/>
    </source>
</evidence>
<dbReference type="InterPro" id="IPR003593">
    <property type="entry name" value="AAA+_ATPase"/>
</dbReference>